<protein>
    <submittedName>
        <fullName evidence="1">Uncharacterized protein</fullName>
    </submittedName>
</protein>
<organism evidence="1 2">
    <name type="scientific">Paenimyroides tangerinum</name>
    <dbReference type="NCBI Taxonomy" id="2488728"/>
    <lineage>
        <taxon>Bacteria</taxon>
        <taxon>Pseudomonadati</taxon>
        <taxon>Bacteroidota</taxon>
        <taxon>Flavobacteriia</taxon>
        <taxon>Flavobacteriales</taxon>
        <taxon>Flavobacteriaceae</taxon>
        <taxon>Paenimyroides</taxon>
    </lineage>
</organism>
<evidence type="ECO:0000313" key="1">
    <source>
        <dbReference type="EMBL" id="RRJ90992.1"/>
    </source>
</evidence>
<keyword evidence="2" id="KW-1185">Reference proteome</keyword>
<dbReference type="EMBL" id="RQVQ01000013">
    <property type="protein sequence ID" value="RRJ90992.1"/>
    <property type="molecule type" value="Genomic_DNA"/>
</dbReference>
<reference evidence="1 2" key="1">
    <citation type="submission" date="2018-11" db="EMBL/GenBank/DDBJ databases">
        <title>Flavobacterium sp. nov., YIM 102701-2 draft genome.</title>
        <authorList>
            <person name="Li G."/>
            <person name="Jiang Y."/>
        </authorList>
    </citation>
    <scope>NUCLEOTIDE SEQUENCE [LARGE SCALE GENOMIC DNA]</scope>
    <source>
        <strain evidence="1 2">YIM 102701-2</strain>
    </source>
</reference>
<dbReference type="AlphaFoldDB" id="A0A3P3W745"/>
<name>A0A3P3W745_9FLAO</name>
<accession>A0A3P3W745</accession>
<dbReference type="OrthoDB" id="1352113at2"/>
<proteinExistence type="predicted"/>
<gene>
    <name evidence="1" type="ORF">EG240_07260</name>
</gene>
<comment type="caution">
    <text evidence="1">The sequence shown here is derived from an EMBL/GenBank/DDBJ whole genome shotgun (WGS) entry which is preliminary data.</text>
</comment>
<evidence type="ECO:0000313" key="2">
    <source>
        <dbReference type="Proteomes" id="UP000275719"/>
    </source>
</evidence>
<dbReference type="RefSeq" id="WP_125018729.1">
    <property type="nucleotide sequence ID" value="NZ_RQVQ01000013.1"/>
</dbReference>
<dbReference type="Proteomes" id="UP000275719">
    <property type="component" value="Unassembled WGS sequence"/>
</dbReference>
<sequence length="198" mass="23884">MNQEINEIIDIIENFHENYQAETIEDFPVNFSNDTLLLIKEFKNNATNENASDLKKVYEDFMLEILKFDSVLKEHQSFAFSTIKSFEALVANDEIENLEPVYTHYSFTEVEEIIEQMFDEIKNIKESQDELKEELVYILEDYLFHIEYLEDNMQYNYFIYDELQDIEDEEKLEKAIVTLREEKKILHDKFEQKLKSKK</sequence>